<dbReference type="PATRIC" id="fig|1423808.3.peg.521"/>
<dbReference type="RefSeq" id="WP_057825268.1">
    <property type="nucleotide sequence ID" value="NZ_AZEA01000011.1"/>
</dbReference>
<protein>
    <submittedName>
        <fullName evidence="1">Uncharacterized protein</fullName>
    </submittedName>
</protein>
<dbReference type="Proteomes" id="UP000051581">
    <property type="component" value="Unassembled WGS sequence"/>
</dbReference>
<evidence type="ECO:0000313" key="1">
    <source>
        <dbReference type="EMBL" id="KRK88216.1"/>
    </source>
</evidence>
<proteinExistence type="predicted"/>
<dbReference type="OrthoDB" id="2320252at2"/>
<dbReference type="EMBL" id="AZEA01000011">
    <property type="protein sequence ID" value="KRK88216.1"/>
    <property type="molecule type" value="Genomic_DNA"/>
</dbReference>
<reference evidence="1 2" key="1">
    <citation type="journal article" date="2015" name="Genome Announc.">
        <title>Expanding the biotechnology potential of lactobacilli through comparative genomics of 213 strains and associated genera.</title>
        <authorList>
            <person name="Sun Z."/>
            <person name="Harris H.M."/>
            <person name="McCann A."/>
            <person name="Guo C."/>
            <person name="Argimon S."/>
            <person name="Zhang W."/>
            <person name="Yang X."/>
            <person name="Jeffery I.B."/>
            <person name="Cooney J.C."/>
            <person name="Kagawa T.F."/>
            <person name="Liu W."/>
            <person name="Song Y."/>
            <person name="Salvetti E."/>
            <person name="Wrobel A."/>
            <person name="Rasinkangas P."/>
            <person name="Parkhill J."/>
            <person name="Rea M.C."/>
            <person name="O'Sullivan O."/>
            <person name="Ritari J."/>
            <person name="Douillard F.P."/>
            <person name="Paul Ross R."/>
            <person name="Yang R."/>
            <person name="Briner A.E."/>
            <person name="Felis G.E."/>
            <person name="de Vos W.M."/>
            <person name="Barrangou R."/>
            <person name="Klaenhammer T.R."/>
            <person name="Caufield P.W."/>
            <person name="Cui Y."/>
            <person name="Zhang H."/>
            <person name="O'Toole P.W."/>
        </authorList>
    </citation>
    <scope>NUCLEOTIDE SEQUENCE [LARGE SCALE GENOMIC DNA]</scope>
    <source>
        <strain evidence="1 2">DSM 19904</strain>
    </source>
</reference>
<organism evidence="1 2">
    <name type="scientific">Lentilactobacillus sunkii DSM 19904</name>
    <dbReference type="NCBI Taxonomy" id="1423808"/>
    <lineage>
        <taxon>Bacteria</taxon>
        <taxon>Bacillati</taxon>
        <taxon>Bacillota</taxon>
        <taxon>Bacilli</taxon>
        <taxon>Lactobacillales</taxon>
        <taxon>Lactobacillaceae</taxon>
        <taxon>Lentilactobacillus</taxon>
    </lineage>
</organism>
<sequence>MPSYDEVFSSNGYQSPEYRSFNYSYQKKMTEEFSRRRIDYPAKKLQFGIETIKITSTMSQQQYLKLQSFVESFPKKQRSGKDPVTGKDDYQSIILYDNYRLFDSTQYVVRSPLGFGYTVSKFFTITSERLAGNPNHDVLVTLSIEPNRFLNVPEEPLINLIIEKVLPLMVSPQISQMAFVLDMPLIMNNFHVQMAGEAGTKQQVIQTLNSHQEYELNRIEYEDPKATRKLTVYDKFQSLLDNQLVVTDTNYISAREAEYYRDQAGEKQFLTRIGLTVSSPNAVMRYMKNHEWLMRDISIEYRDNSGIDRFPKTEYATNGKDFRRSFNRMLTYRLKVVQQRARQLPYLTEDIWRNTLN</sequence>
<dbReference type="AlphaFoldDB" id="A0A0R1KY57"/>
<evidence type="ECO:0000313" key="2">
    <source>
        <dbReference type="Proteomes" id="UP000051581"/>
    </source>
</evidence>
<comment type="caution">
    <text evidence="1">The sequence shown here is derived from an EMBL/GenBank/DDBJ whole genome shotgun (WGS) entry which is preliminary data.</text>
</comment>
<name>A0A0R1KY57_9LACO</name>
<gene>
    <name evidence="1" type="ORF">FD17_GL000515</name>
</gene>
<accession>A0A0R1KY57</accession>
<keyword evidence="2" id="KW-1185">Reference proteome</keyword>